<feature type="transmembrane region" description="Helical" evidence="2">
    <location>
        <begin position="123"/>
        <end position="141"/>
    </location>
</feature>
<feature type="transmembrane region" description="Helical" evidence="2">
    <location>
        <begin position="313"/>
        <end position="334"/>
    </location>
</feature>
<reference evidence="3" key="1">
    <citation type="submission" date="2020-10" db="EMBL/GenBank/DDBJ databases">
        <authorList>
            <person name="Gilroy R."/>
        </authorList>
    </citation>
    <scope>NUCLEOTIDE SEQUENCE</scope>
    <source>
        <strain evidence="3">13766</strain>
    </source>
</reference>
<evidence type="ECO:0000313" key="3">
    <source>
        <dbReference type="EMBL" id="HIS91501.1"/>
    </source>
</evidence>
<evidence type="ECO:0000256" key="2">
    <source>
        <dbReference type="SAM" id="Phobius"/>
    </source>
</evidence>
<dbReference type="EMBL" id="DVJN01000012">
    <property type="protein sequence ID" value="HIS91501.1"/>
    <property type="molecule type" value="Genomic_DNA"/>
</dbReference>
<dbReference type="Proteomes" id="UP000824140">
    <property type="component" value="Unassembled WGS sequence"/>
</dbReference>
<keyword evidence="2" id="KW-0812">Transmembrane</keyword>
<feature type="transmembrane region" description="Helical" evidence="2">
    <location>
        <begin position="153"/>
        <end position="173"/>
    </location>
</feature>
<dbReference type="AlphaFoldDB" id="A0A9D1FXW2"/>
<feature type="transmembrane region" description="Helical" evidence="2">
    <location>
        <begin position="33"/>
        <end position="53"/>
    </location>
</feature>
<keyword evidence="2" id="KW-0472">Membrane</keyword>
<protein>
    <recommendedName>
        <fullName evidence="5">DUF4129 domain-containing protein</fullName>
    </recommendedName>
</protein>
<keyword evidence="2" id="KW-1133">Transmembrane helix</keyword>
<feature type="transmembrane region" description="Helical" evidence="2">
    <location>
        <begin position="231"/>
        <end position="253"/>
    </location>
</feature>
<sequence length="468" mass="52638">MKKVLTRFIRLCFFSLMLMPAVVLLSYALLSDWQIGVCVFLAAMALGAIATFLPAYVGNYRVETVVDPASLRHSSTLSMYYERPVTVQKRHGFRLPVRWIACLILLAGVVAFGVLVPFSGVPWYQRGGFCLAVAIPVALLLRELPKPDLHFQGVGAITVGGLLYAGAGVALWVMRNMQVEAVDSLNSVILICMALYIVLSVYLLNENSMDSGFHANSRAKLPSRMTKANRLLVSLFVIAVLLVTFSSQIRAFFESLWGGVRGLIARLVAWLMSLFPAAEESPVTSVPESSGEMMLLPAGDTEPAMVWVVLEKVFIVVAAIIAVAAVCFLLFKLYKALRVLIRKIAAAIQKYSRAVGEDYVDEQETLFDWDDVRKEVGESLRARWKKWFEREKRYEQLDPRERVRYIARELYRRDGGNHATQTFREAARSLDFRSANVEDACELYERTRYSDKPVKQEEPDSLKKAVKL</sequence>
<feature type="transmembrane region" description="Helical" evidence="2">
    <location>
        <begin position="185"/>
        <end position="204"/>
    </location>
</feature>
<gene>
    <name evidence="3" type="ORF">IAA84_00610</name>
</gene>
<accession>A0A9D1FXW2</accession>
<feature type="transmembrane region" description="Helical" evidence="2">
    <location>
        <begin position="7"/>
        <end position="27"/>
    </location>
</feature>
<evidence type="ECO:0000313" key="4">
    <source>
        <dbReference type="Proteomes" id="UP000824140"/>
    </source>
</evidence>
<organism evidence="3 4">
    <name type="scientific">Candidatus Alectryocaccomicrobium excrementavium</name>
    <dbReference type="NCBI Taxonomy" id="2840668"/>
    <lineage>
        <taxon>Bacteria</taxon>
        <taxon>Bacillati</taxon>
        <taxon>Bacillota</taxon>
        <taxon>Clostridia</taxon>
        <taxon>Candidatus Alectryocaccomicrobium</taxon>
    </lineage>
</organism>
<evidence type="ECO:0008006" key="5">
    <source>
        <dbReference type="Google" id="ProtNLM"/>
    </source>
</evidence>
<feature type="transmembrane region" description="Helical" evidence="2">
    <location>
        <begin position="97"/>
        <end position="117"/>
    </location>
</feature>
<comment type="caution">
    <text evidence="3">The sequence shown here is derived from an EMBL/GenBank/DDBJ whole genome shotgun (WGS) entry which is preliminary data.</text>
</comment>
<proteinExistence type="predicted"/>
<name>A0A9D1FXW2_9FIRM</name>
<evidence type="ECO:0000256" key="1">
    <source>
        <dbReference type="SAM" id="MobiDB-lite"/>
    </source>
</evidence>
<reference evidence="3" key="2">
    <citation type="journal article" date="2021" name="PeerJ">
        <title>Extensive microbial diversity within the chicken gut microbiome revealed by metagenomics and culture.</title>
        <authorList>
            <person name="Gilroy R."/>
            <person name="Ravi A."/>
            <person name="Getino M."/>
            <person name="Pursley I."/>
            <person name="Horton D.L."/>
            <person name="Alikhan N.F."/>
            <person name="Baker D."/>
            <person name="Gharbi K."/>
            <person name="Hall N."/>
            <person name="Watson M."/>
            <person name="Adriaenssens E.M."/>
            <person name="Foster-Nyarko E."/>
            <person name="Jarju S."/>
            <person name="Secka A."/>
            <person name="Antonio M."/>
            <person name="Oren A."/>
            <person name="Chaudhuri R.R."/>
            <person name="La Ragione R."/>
            <person name="Hildebrand F."/>
            <person name="Pallen M.J."/>
        </authorList>
    </citation>
    <scope>NUCLEOTIDE SEQUENCE</scope>
    <source>
        <strain evidence="3">13766</strain>
    </source>
</reference>
<feature type="region of interest" description="Disordered" evidence="1">
    <location>
        <begin position="448"/>
        <end position="468"/>
    </location>
</feature>